<evidence type="ECO:0000256" key="3">
    <source>
        <dbReference type="ARBA" id="ARBA00023163"/>
    </source>
</evidence>
<dbReference type="PROSITE" id="PS50995">
    <property type="entry name" value="HTH_MARR_2"/>
    <property type="match status" value="1"/>
</dbReference>
<protein>
    <recommendedName>
        <fullName evidence="4">HTH marR-type domain-containing protein</fullName>
    </recommendedName>
</protein>
<reference evidence="5 6" key="1">
    <citation type="submission" date="2017-06" db="EMBL/GenBank/DDBJ databases">
        <title>Draft genome sequence of anaerobic fermentative bacterium Anaeromicrobium sediminis DY2726D isolated from West Pacific Ocean sediments.</title>
        <authorList>
            <person name="Zeng X."/>
        </authorList>
    </citation>
    <scope>NUCLEOTIDE SEQUENCE [LARGE SCALE GENOMIC DNA]</scope>
    <source>
        <strain evidence="5 6">DY2726D</strain>
    </source>
</reference>
<dbReference type="InterPro" id="IPR000835">
    <property type="entry name" value="HTH_MarR-typ"/>
</dbReference>
<dbReference type="OrthoDB" id="6400170at2"/>
<gene>
    <name evidence="5" type="ORF">CCE28_05690</name>
</gene>
<keyword evidence="2" id="KW-0238">DNA-binding</keyword>
<name>A0A267MLT3_9FIRM</name>
<dbReference type="SMART" id="SM00347">
    <property type="entry name" value="HTH_MARR"/>
    <property type="match status" value="1"/>
</dbReference>
<dbReference type="PANTHER" id="PTHR42756">
    <property type="entry name" value="TRANSCRIPTIONAL REGULATOR, MARR"/>
    <property type="match status" value="1"/>
</dbReference>
<dbReference type="AlphaFoldDB" id="A0A267MLT3"/>
<keyword evidence="6" id="KW-1185">Reference proteome</keyword>
<feature type="domain" description="HTH marR-type" evidence="4">
    <location>
        <begin position="3"/>
        <end position="135"/>
    </location>
</feature>
<accession>A0A267MLT3</accession>
<dbReference type="GO" id="GO:0003700">
    <property type="term" value="F:DNA-binding transcription factor activity"/>
    <property type="evidence" value="ECO:0007669"/>
    <property type="project" value="InterPro"/>
</dbReference>
<dbReference type="InterPro" id="IPR036390">
    <property type="entry name" value="WH_DNA-bd_sf"/>
</dbReference>
<evidence type="ECO:0000259" key="4">
    <source>
        <dbReference type="PROSITE" id="PS50995"/>
    </source>
</evidence>
<dbReference type="PROSITE" id="PS01117">
    <property type="entry name" value="HTH_MARR_1"/>
    <property type="match status" value="1"/>
</dbReference>
<keyword evidence="1" id="KW-0805">Transcription regulation</keyword>
<dbReference type="InterPro" id="IPR036388">
    <property type="entry name" value="WH-like_DNA-bd_sf"/>
</dbReference>
<dbReference type="SUPFAM" id="SSF46785">
    <property type="entry name" value="Winged helix' DNA-binding domain"/>
    <property type="match status" value="1"/>
</dbReference>
<dbReference type="RefSeq" id="WP_095131855.1">
    <property type="nucleotide sequence ID" value="NZ_NIBG01000003.1"/>
</dbReference>
<dbReference type="PANTHER" id="PTHR42756:SF2">
    <property type="entry name" value="MARR FAMILY REGULATORY PROTEIN"/>
    <property type="match status" value="1"/>
</dbReference>
<dbReference type="InterPro" id="IPR023187">
    <property type="entry name" value="Tscrpt_reg_MarR-type_CS"/>
</dbReference>
<dbReference type="EMBL" id="NIBG01000003">
    <property type="protein sequence ID" value="PAB60387.1"/>
    <property type="molecule type" value="Genomic_DNA"/>
</dbReference>
<dbReference type="Proteomes" id="UP000216024">
    <property type="component" value="Unassembled WGS sequence"/>
</dbReference>
<dbReference type="GO" id="GO:0003677">
    <property type="term" value="F:DNA binding"/>
    <property type="evidence" value="ECO:0007669"/>
    <property type="project" value="UniProtKB-KW"/>
</dbReference>
<organism evidence="5 6">
    <name type="scientific">Anaeromicrobium sediminis</name>
    <dbReference type="NCBI Taxonomy" id="1478221"/>
    <lineage>
        <taxon>Bacteria</taxon>
        <taxon>Bacillati</taxon>
        <taxon>Bacillota</taxon>
        <taxon>Clostridia</taxon>
        <taxon>Peptostreptococcales</taxon>
        <taxon>Thermotaleaceae</taxon>
        <taxon>Anaeromicrobium</taxon>
    </lineage>
</organism>
<keyword evidence="3" id="KW-0804">Transcription</keyword>
<evidence type="ECO:0000313" key="6">
    <source>
        <dbReference type="Proteomes" id="UP000216024"/>
    </source>
</evidence>
<proteinExistence type="predicted"/>
<evidence type="ECO:0000256" key="2">
    <source>
        <dbReference type="ARBA" id="ARBA00023125"/>
    </source>
</evidence>
<comment type="caution">
    <text evidence="5">The sequence shown here is derived from an EMBL/GenBank/DDBJ whole genome shotgun (WGS) entry which is preliminary data.</text>
</comment>
<evidence type="ECO:0000313" key="5">
    <source>
        <dbReference type="EMBL" id="PAB60387.1"/>
    </source>
</evidence>
<dbReference type="Gene3D" id="1.10.10.10">
    <property type="entry name" value="Winged helix-like DNA-binding domain superfamily/Winged helix DNA-binding domain"/>
    <property type="match status" value="1"/>
</dbReference>
<sequence>MENHSITMYLSTIERDYNYYINKKLKQYNLGKHDIRVLKVINANKGLSQNYICTILKEDKITVNKSVKNLILQGYVEKIKDCEDKRITRLYITEEGRVNRKKILNILKEVNDIFFRGFSEENKEKILELLREMSENIHKEVVRLKDEK</sequence>
<evidence type="ECO:0000256" key="1">
    <source>
        <dbReference type="ARBA" id="ARBA00023015"/>
    </source>
</evidence>
<dbReference type="Pfam" id="PF13463">
    <property type="entry name" value="HTH_27"/>
    <property type="match status" value="1"/>
</dbReference>